<dbReference type="EMBL" id="ML014114">
    <property type="protein sequence ID" value="RKP04041.1"/>
    <property type="molecule type" value="Genomic_DNA"/>
</dbReference>
<accession>A0A4P9XFM9</accession>
<feature type="region of interest" description="Disordered" evidence="1">
    <location>
        <begin position="27"/>
        <end position="48"/>
    </location>
</feature>
<keyword evidence="4" id="KW-1185">Reference proteome</keyword>
<sequence>MPGPCEDLGAATPCTVGSSALLVGYESTGRRASHDRPRSPHHHARRQETDQNVCSIGVVLIVLAIAIILLSPRPSLAATVPARRTAPWPQPGGDAFHDYGIATSSMPRLEPSRAVRALPLPDSNDAADFHPAAPPCVADDETVWIVSTDRALAQWRLTQYDAALQHVVSVTTAASSATIADGSVSLVLYDRTTPVVSFMENPASAAMTPVLVVVARGQRTTFALGGPLVAPQARLHPSSGQWLLLASAASATPCLLAGTLARDGAMQLASHPMSVAALDWAVMAAPDVVALRTAQTVYTWPFTTSEAPTEWALPTLPDGTAMGAPSEMHLDPRDPPSLTILAANQVGILTLGHDQNPLPSPSPAAIAVDGLPPGSRIAAADAARHRVFICTPAGLLVIGTAPLRPVAQLDAVCRGPGDVLVFSDGHVVTYSTAGALVAYEIDSEEATDAAAAVAGATAEAGRDGALRPPMAPPPAIINATKQWNVATSDAATAAVRNRLSGDLVYGASYIYAASRLVTPITDLGQGGSDSGGRATVWDGFVPALGAAQSRRRRIFLALYIILAIVAVAGIMTVLVARHRVKRFSTLHDATKWVSHGGPSAPLATTAAGAMTCSAVEAAAAASAAMRRPWTARLGARLQAWRKWSPRSAASMAVSAPMPFSIYDTSRVIDYGLRSGMGAGHVADLGDEPSVVPSLDDPIDSTTIAVRHSMDDDVLRYAPPPATTAPPRNLEAGPSHDSVLSYASHQSASMDGVAVTDAAAAAAAAASWQPAPMVAPRDMMSSQATVSRPSNVPFLLSHPDDMESGIARNMMTLMTPAAASSFVYPTDMDDSHSPPRDDVVPTPHAWHRQQQILQPSPPRPDDGNDLSDLSDASVVSDDGGDNDDDDVDDETGNASATGGETWEVSQCQPDEAKAPVGTATMPDVGATRPPVRPPRIGRPPPSRIATRVATHVAIARQAAIQIGGALARSPPTPSSETSHPRPTGFWRHLVGAATRFGMSPSTRSDSGGDHAVMRHGTTGTATTSGTSTSTATTASLATGAVPVDTIVYAASSRSAGSGGGAKRGSFSPSLSTAGGSDDGNSPFAREDASPRFVVGAGSEGHVRDGATALHANAVVGEAMGAAKTIAHVWHGTTQISARVPRAVGGRPHRTQGLAIPDRSS</sequence>
<feature type="compositionally biased region" description="Low complexity" evidence="1">
    <location>
        <begin position="1015"/>
        <end position="1028"/>
    </location>
</feature>
<reference evidence="4" key="1">
    <citation type="journal article" date="2018" name="Nat. Microbiol.">
        <title>Leveraging single-cell genomics to expand the fungal tree of life.</title>
        <authorList>
            <person name="Ahrendt S.R."/>
            <person name="Quandt C.A."/>
            <person name="Ciobanu D."/>
            <person name="Clum A."/>
            <person name="Salamov A."/>
            <person name="Andreopoulos B."/>
            <person name="Cheng J.F."/>
            <person name="Woyke T."/>
            <person name="Pelin A."/>
            <person name="Henrissat B."/>
            <person name="Reynolds N.K."/>
            <person name="Benny G.L."/>
            <person name="Smith M.E."/>
            <person name="James T.Y."/>
            <person name="Grigoriev I.V."/>
        </authorList>
    </citation>
    <scope>NUCLEOTIDE SEQUENCE [LARGE SCALE GENOMIC DNA]</scope>
    <source>
        <strain evidence="4">ATCC 52028</strain>
    </source>
</reference>
<feature type="compositionally biased region" description="Acidic residues" evidence="1">
    <location>
        <begin position="877"/>
        <end position="890"/>
    </location>
</feature>
<protein>
    <submittedName>
        <fullName evidence="3">Uncharacterized protein</fullName>
    </submittedName>
</protein>
<dbReference type="AlphaFoldDB" id="A0A4P9XFM9"/>
<evidence type="ECO:0000313" key="4">
    <source>
        <dbReference type="Proteomes" id="UP000274922"/>
    </source>
</evidence>
<dbReference type="Proteomes" id="UP000274922">
    <property type="component" value="Unassembled WGS sequence"/>
</dbReference>
<name>A0A4P9XFM9_9FUNG</name>
<feature type="transmembrane region" description="Helical" evidence="2">
    <location>
        <begin position="554"/>
        <end position="576"/>
    </location>
</feature>
<feature type="region of interest" description="Disordered" evidence="1">
    <location>
        <begin position="823"/>
        <end position="941"/>
    </location>
</feature>
<keyword evidence="2" id="KW-0472">Membrane</keyword>
<feature type="compositionally biased region" description="Low complexity" evidence="1">
    <location>
        <begin position="865"/>
        <end position="876"/>
    </location>
</feature>
<keyword evidence="2" id="KW-0812">Transmembrane</keyword>
<evidence type="ECO:0000256" key="1">
    <source>
        <dbReference type="SAM" id="MobiDB-lite"/>
    </source>
</evidence>
<feature type="region of interest" description="Disordered" evidence="1">
    <location>
        <begin position="716"/>
        <end position="736"/>
    </location>
</feature>
<evidence type="ECO:0000313" key="3">
    <source>
        <dbReference type="EMBL" id="RKP04041.1"/>
    </source>
</evidence>
<gene>
    <name evidence="3" type="ORF">CXG81DRAFT_16468</name>
</gene>
<feature type="transmembrane region" description="Helical" evidence="2">
    <location>
        <begin position="53"/>
        <end position="71"/>
    </location>
</feature>
<feature type="region of interest" description="Disordered" evidence="1">
    <location>
        <begin position="1051"/>
        <end position="1085"/>
    </location>
</feature>
<feature type="compositionally biased region" description="Pro residues" evidence="1">
    <location>
        <begin position="929"/>
        <end position="941"/>
    </location>
</feature>
<proteinExistence type="predicted"/>
<feature type="compositionally biased region" description="Polar residues" evidence="1">
    <location>
        <begin position="891"/>
        <end position="907"/>
    </location>
</feature>
<feature type="compositionally biased region" description="Basic and acidic residues" evidence="1">
    <location>
        <begin position="28"/>
        <end position="38"/>
    </location>
</feature>
<organism evidence="3 4">
    <name type="scientific">Caulochytrium protostelioides</name>
    <dbReference type="NCBI Taxonomy" id="1555241"/>
    <lineage>
        <taxon>Eukaryota</taxon>
        <taxon>Fungi</taxon>
        <taxon>Fungi incertae sedis</taxon>
        <taxon>Chytridiomycota</taxon>
        <taxon>Chytridiomycota incertae sedis</taxon>
        <taxon>Chytridiomycetes</taxon>
        <taxon>Caulochytriales</taxon>
        <taxon>Caulochytriaceae</taxon>
        <taxon>Caulochytrium</taxon>
    </lineage>
</organism>
<feature type="region of interest" description="Disordered" evidence="1">
    <location>
        <begin position="996"/>
        <end position="1028"/>
    </location>
</feature>
<keyword evidence="2" id="KW-1133">Transmembrane helix</keyword>
<feature type="compositionally biased region" description="Basic and acidic residues" evidence="1">
    <location>
        <begin position="828"/>
        <end position="838"/>
    </location>
</feature>
<evidence type="ECO:0000256" key="2">
    <source>
        <dbReference type="SAM" id="Phobius"/>
    </source>
</evidence>